<proteinExistence type="predicted"/>
<evidence type="ECO:0008006" key="3">
    <source>
        <dbReference type="Google" id="ProtNLM"/>
    </source>
</evidence>
<comment type="caution">
    <text evidence="1">The sequence shown here is derived from an EMBL/GenBank/DDBJ whole genome shotgun (WGS) entry which is preliminary data.</text>
</comment>
<dbReference type="SUPFAM" id="SSF55961">
    <property type="entry name" value="Bet v1-like"/>
    <property type="match status" value="1"/>
</dbReference>
<protein>
    <recommendedName>
        <fullName evidence="3">Cell division inhibitor</fullName>
    </recommendedName>
</protein>
<dbReference type="InterPro" id="IPR023393">
    <property type="entry name" value="START-like_dom_sf"/>
</dbReference>
<name>A0A2P2DBP7_9LEPT</name>
<keyword evidence="2" id="KW-1185">Reference proteome</keyword>
<gene>
    <name evidence="1" type="ORF">LPTSP2_13480</name>
</gene>
<reference evidence="2" key="1">
    <citation type="journal article" date="2019" name="Microbiol. Immunol.">
        <title>Molecular and phenotypic characterization of Leptospira johnsonii sp. nov., Leptospira ellinghausenii sp. nov. and Leptospira ryugenii sp. nov. isolated from soil and water in Japan.</title>
        <authorList>
            <person name="Masuzawa T."/>
            <person name="Saito M."/>
            <person name="Nakao R."/>
            <person name="Nikaido Y."/>
            <person name="Matsumoto M."/>
            <person name="Ogawa M."/>
            <person name="Yokoyama M."/>
            <person name="Hidaka Y."/>
            <person name="Tomita J."/>
            <person name="Sakakibara K."/>
            <person name="Suzuki K."/>
            <person name="Yasuda S."/>
            <person name="Sato H."/>
            <person name="Yamaguchi M."/>
            <person name="Yoshida S.I."/>
            <person name="Koizumi N."/>
            <person name="Kawamura Y."/>
        </authorList>
    </citation>
    <scope>NUCLEOTIDE SEQUENCE [LARGE SCALE GENOMIC DNA]</scope>
    <source>
        <strain evidence="2">E18</strain>
    </source>
</reference>
<dbReference type="Proteomes" id="UP000245206">
    <property type="component" value="Unassembled WGS sequence"/>
</dbReference>
<dbReference type="EMBL" id="BFAZ01000006">
    <property type="protein sequence ID" value="GBF42062.1"/>
    <property type="molecule type" value="Genomic_DNA"/>
</dbReference>
<dbReference type="AlphaFoldDB" id="A0A2P2DBP7"/>
<accession>A0A2P2DBP7</accession>
<sequence>MSMDTFIFQSKFQVPIERLFQFHEDPIGFETLMKANQGIRVIQKPSSLNVGETAILKVPILPFLYTEWIAKHTKYEKNSLFQDNQEKGPFLKFLHTHRFIKVNENESILSDEIEINFYVWPISKFILFPMLYLMFKKRHKLTAEYFSVKPNLIFSGYSRTVVN</sequence>
<evidence type="ECO:0000313" key="1">
    <source>
        <dbReference type="EMBL" id="GBF42062.1"/>
    </source>
</evidence>
<dbReference type="Gene3D" id="3.30.530.20">
    <property type="match status" value="1"/>
</dbReference>
<organism evidence="1 2">
    <name type="scientific">Leptospira ellinghausenii</name>
    <dbReference type="NCBI Taxonomy" id="1917822"/>
    <lineage>
        <taxon>Bacteria</taxon>
        <taxon>Pseudomonadati</taxon>
        <taxon>Spirochaetota</taxon>
        <taxon>Spirochaetia</taxon>
        <taxon>Leptospirales</taxon>
        <taxon>Leptospiraceae</taxon>
        <taxon>Leptospira</taxon>
    </lineage>
</organism>
<evidence type="ECO:0000313" key="2">
    <source>
        <dbReference type="Proteomes" id="UP000245206"/>
    </source>
</evidence>